<reference evidence="10" key="1">
    <citation type="submission" date="2023-08" db="EMBL/GenBank/DDBJ databases">
        <title>Black Yeasts Isolated from many extreme environments.</title>
        <authorList>
            <person name="Coleine C."/>
            <person name="Stajich J.E."/>
            <person name="Selbmann L."/>
        </authorList>
    </citation>
    <scope>NUCLEOTIDE SEQUENCE</scope>
    <source>
        <strain evidence="10">CCFEE 5401</strain>
    </source>
</reference>
<keyword evidence="5 9" id="KW-0560">Oxidoreductase</keyword>
<evidence type="ECO:0000256" key="3">
    <source>
        <dbReference type="ARBA" id="ARBA00022617"/>
    </source>
</evidence>
<evidence type="ECO:0000256" key="4">
    <source>
        <dbReference type="ARBA" id="ARBA00022723"/>
    </source>
</evidence>
<dbReference type="InterPro" id="IPR036396">
    <property type="entry name" value="Cyt_P450_sf"/>
</dbReference>
<comment type="similarity">
    <text evidence="2 9">Belongs to the cytochrome P450 family.</text>
</comment>
<evidence type="ECO:0000256" key="9">
    <source>
        <dbReference type="RuleBase" id="RU000461"/>
    </source>
</evidence>
<feature type="binding site" description="axial binding residue" evidence="8">
    <location>
        <position position="378"/>
    </location>
    <ligand>
        <name>heme</name>
        <dbReference type="ChEBI" id="CHEBI:30413"/>
    </ligand>
    <ligandPart>
        <name>Fe</name>
        <dbReference type="ChEBI" id="CHEBI:18248"/>
    </ligandPart>
</feature>
<dbReference type="Pfam" id="PF00067">
    <property type="entry name" value="p450"/>
    <property type="match status" value="1"/>
</dbReference>
<evidence type="ECO:0000256" key="2">
    <source>
        <dbReference type="ARBA" id="ARBA00010617"/>
    </source>
</evidence>
<evidence type="ECO:0000256" key="1">
    <source>
        <dbReference type="ARBA" id="ARBA00001971"/>
    </source>
</evidence>
<proteinExistence type="inferred from homology"/>
<comment type="cofactor">
    <cofactor evidence="1 8">
        <name>heme</name>
        <dbReference type="ChEBI" id="CHEBI:30413"/>
    </cofactor>
</comment>
<dbReference type="CDD" id="cd11061">
    <property type="entry name" value="CYP67-like"/>
    <property type="match status" value="1"/>
</dbReference>
<evidence type="ECO:0000256" key="6">
    <source>
        <dbReference type="ARBA" id="ARBA00023004"/>
    </source>
</evidence>
<evidence type="ECO:0000256" key="8">
    <source>
        <dbReference type="PIRSR" id="PIRSR602401-1"/>
    </source>
</evidence>
<comment type="caution">
    <text evidence="10">The sequence shown here is derived from an EMBL/GenBank/DDBJ whole genome shotgun (WGS) entry which is preliminary data.</text>
</comment>
<sequence>MTIRTVSFDIPSSPYCVLQLMHLLNIIGNVTDVEAHARKRRVLNQAFSDRALRGAEPYVHKNLDRWLELAQQQISTGEEWSKPMNMAHECNYLVFDILGDLCFGKSFDMKEPQSDIKNIPDAMAAFLRLMQPIAFSPFAEWWLWMKPRGLDWLLTFAVPEDIKTWQKFVATNLDKRTKVEQDMQGSRLGECAARKDFFHYLFDAKDPQTGESGYKLNELYAECEVLTIAGSDTTAIVTAAMTFYLARNPRVQEKLAKEIRGTFSSADQIVSGSKLQDCKYLKAFISETLRMTPPVPADLAREVLPGGTTVEGHFFPADTKVSTCLYSLSYSEHVYENPFVFRPERWLTLAEDSEGDSSEQVALADSGFCAFSTGNRGCVGMNMAWMEMKIVLAKLIYTFELRQEPANNLGGGSPTSKLGFQDPNVYPLFDAFVAMRDGPMIQFKARE</sequence>
<keyword evidence="6 8" id="KW-0408">Iron</keyword>
<dbReference type="GO" id="GO:0020037">
    <property type="term" value="F:heme binding"/>
    <property type="evidence" value="ECO:0007669"/>
    <property type="project" value="InterPro"/>
</dbReference>
<keyword evidence="7 9" id="KW-0503">Monooxygenase</keyword>
<dbReference type="Gene3D" id="1.10.630.10">
    <property type="entry name" value="Cytochrome P450"/>
    <property type="match status" value="1"/>
</dbReference>
<keyword evidence="3 8" id="KW-0349">Heme</keyword>
<dbReference type="AlphaFoldDB" id="A0AAN7TAF2"/>
<dbReference type="PRINTS" id="PR00463">
    <property type="entry name" value="EP450I"/>
</dbReference>
<protein>
    <recommendedName>
        <fullName evidence="12">Cytochrome P450</fullName>
    </recommendedName>
</protein>
<keyword evidence="4 8" id="KW-0479">Metal-binding</keyword>
<name>A0AAN7TAF2_9PEZI</name>
<evidence type="ECO:0000313" key="10">
    <source>
        <dbReference type="EMBL" id="KAK5108699.1"/>
    </source>
</evidence>
<dbReference type="EMBL" id="JAVRRL010000080">
    <property type="protein sequence ID" value="KAK5108699.1"/>
    <property type="molecule type" value="Genomic_DNA"/>
</dbReference>
<dbReference type="GO" id="GO:0016705">
    <property type="term" value="F:oxidoreductase activity, acting on paired donors, with incorporation or reduction of molecular oxygen"/>
    <property type="evidence" value="ECO:0007669"/>
    <property type="project" value="InterPro"/>
</dbReference>
<dbReference type="GO" id="GO:0005506">
    <property type="term" value="F:iron ion binding"/>
    <property type="evidence" value="ECO:0007669"/>
    <property type="project" value="InterPro"/>
</dbReference>
<dbReference type="InterPro" id="IPR017972">
    <property type="entry name" value="Cyt_P450_CS"/>
</dbReference>
<dbReference type="SUPFAM" id="SSF48264">
    <property type="entry name" value="Cytochrome P450"/>
    <property type="match status" value="1"/>
</dbReference>
<evidence type="ECO:0008006" key="12">
    <source>
        <dbReference type="Google" id="ProtNLM"/>
    </source>
</evidence>
<dbReference type="InterPro" id="IPR001128">
    <property type="entry name" value="Cyt_P450"/>
</dbReference>
<dbReference type="PROSITE" id="PS00086">
    <property type="entry name" value="CYTOCHROME_P450"/>
    <property type="match status" value="1"/>
</dbReference>
<dbReference type="InterPro" id="IPR002401">
    <property type="entry name" value="Cyt_P450_E_grp-I"/>
</dbReference>
<evidence type="ECO:0000256" key="5">
    <source>
        <dbReference type="ARBA" id="ARBA00023002"/>
    </source>
</evidence>
<accession>A0AAN7TAF2</accession>
<dbReference type="PANTHER" id="PTHR24305">
    <property type="entry name" value="CYTOCHROME P450"/>
    <property type="match status" value="1"/>
</dbReference>
<dbReference type="InterPro" id="IPR050121">
    <property type="entry name" value="Cytochrome_P450_monoxygenase"/>
</dbReference>
<gene>
    <name evidence="10" type="ORF">LTR62_008104</name>
</gene>
<evidence type="ECO:0000313" key="11">
    <source>
        <dbReference type="Proteomes" id="UP001310890"/>
    </source>
</evidence>
<evidence type="ECO:0000256" key="7">
    <source>
        <dbReference type="ARBA" id="ARBA00023033"/>
    </source>
</evidence>
<organism evidence="10 11">
    <name type="scientific">Meristemomyces frigidus</name>
    <dbReference type="NCBI Taxonomy" id="1508187"/>
    <lineage>
        <taxon>Eukaryota</taxon>
        <taxon>Fungi</taxon>
        <taxon>Dikarya</taxon>
        <taxon>Ascomycota</taxon>
        <taxon>Pezizomycotina</taxon>
        <taxon>Dothideomycetes</taxon>
        <taxon>Dothideomycetidae</taxon>
        <taxon>Mycosphaerellales</taxon>
        <taxon>Teratosphaeriaceae</taxon>
        <taxon>Meristemomyces</taxon>
    </lineage>
</organism>
<dbReference type="Proteomes" id="UP001310890">
    <property type="component" value="Unassembled WGS sequence"/>
</dbReference>
<dbReference type="GO" id="GO:0004497">
    <property type="term" value="F:monooxygenase activity"/>
    <property type="evidence" value="ECO:0007669"/>
    <property type="project" value="UniProtKB-KW"/>
</dbReference>
<dbReference type="PANTHER" id="PTHR24305:SF237">
    <property type="entry name" value="CYTOCHROME P450 MONOOXYGENASE ATNE-RELATED"/>
    <property type="match status" value="1"/>
</dbReference>
<dbReference type="PRINTS" id="PR00385">
    <property type="entry name" value="P450"/>
</dbReference>